<reference evidence="3" key="1">
    <citation type="submission" date="2018-05" db="EMBL/GenBank/DDBJ databases">
        <authorList>
            <person name="Lanie J.A."/>
            <person name="Ng W.-L."/>
            <person name="Kazmierczak K.M."/>
            <person name="Andrzejewski T.M."/>
            <person name="Davidsen T.M."/>
            <person name="Wayne K.J."/>
            <person name="Tettelin H."/>
            <person name="Glass J.I."/>
            <person name="Rusch D."/>
            <person name="Podicherti R."/>
            <person name="Tsui H.-C.T."/>
            <person name="Winkler M.E."/>
        </authorList>
    </citation>
    <scope>NUCLEOTIDE SEQUENCE</scope>
</reference>
<dbReference type="CDD" id="cd04623">
    <property type="entry name" value="CBS_pair_bac_euk"/>
    <property type="match status" value="1"/>
</dbReference>
<dbReference type="SMART" id="SM00116">
    <property type="entry name" value="CBS"/>
    <property type="match status" value="2"/>
</dbReference>
<dbReference type="Gene3D" id="3.10.580.10">
    <property type="entry name" value="CBS-domain"/>
    <property type="match status" value="1"/>
</dbReference>
<evidence type="ECO:0000256" key="1">
    <source>
        <dbReference type="ARBA" id="ARBA00023122"/>
    </source>
</evidence>
<evidence type="ECO:0000259" key="2">
    <source>
        <dbReference type="PROSITE" id="PS51371"/>
    </source>
</evidence>
<dbReference type="EMBL" id="UINC01115991">
    <property type="protein sequence ID" value="SVC87413.1"/>
    <property type="molecule type" value="Genomic_DNA"/>
</dbReference>
<protein>
    <recommendedName>
        <fullName evidence="2">CBS domain-containing protein</fullName>
    </recommendedName>
</protein>
<sequence length="157" mass="17562">MAELDNDHKVKISTILDNKGSVVYSISPENTLKQMADEMLAKKIGSLLVTDKDGTLVGIISERDFLTIVGEHTKDWEDITVSDVMTKEVITATSEDTLEQVMSLMTEHHIRHIPVMGNDKIVGVLALGDIIDALLDKSLFQNKLLKRYIKDWPADNQ</sequence>
<dbReference type="InterPro" id="IPR051257">
    <property type="entry name" value="Diverse_CBS-Domain"/>
</dbReference>
<dbReference type="InterPro" id="IPR000644">
    <property type="entry name" value="CBS_dom"/>
</dbReference>
<accession>A0A382QPK2</accession>
<keyword evidence="1" id="KW-0129">CBS domain</keyword>
<dbReference type="InterPro" id="IPR046342">
    <property type="entry name" value="CBS_dom_sf"/>
</dbReference>
<dbReference type="PANTHER" id="PTHR43080:SF2">
    <property type="entry name" value="CBS DOMAIN-CONTAINING PROTEIN"/>
    <property type="match status" value="1"/>
</dbReference>
<dbReference type="Pfam" id="PF00571">
    <property type="entry name" value="CBS"/>
    <property type="match status" value="2"/>
</dbReference>
<proteinExistence type="predicted"/>
<organism evidence="3">
    <name type="scientific">marine metagenome</name>
    <dbReference type="NCBI Taxonomy" id="408172"/>
    <lineage>
        <taxon>unclassified sequences</taxon>
        <taxon>metagenomes</taxon>
        <taxon>ecological metagenomes</taxon>
    </lineage>
</organism>
<feature type="domain" description="CBS" evidence="2">
    <location>
        <begin position="17"/>
        <end position="79"/>
    </location>
</feature>
<feature type="domain" description="CBS" evidence="2">
    <location>
        <begin position="85"/>
        <end position="144"/>
    </location>
</feature>
<dbReference type="InterPro" id="IPR044725">
    <property type="entry name" value="CBSX3_CBS_dom"/>
</dbReference>
<name>A0A382QPK2_9ZZZZ</name>
<dbReference type="AlphaFoldDB" id="A0A382QPK2"/>
<dbReference type="PROSITE" id="PS51371">
    <property type="entry name" value="CBS"/>
    <property type="match status" value="2"/>
</dbReference>
<dbReference type="SUPFAM" id="SSF54631">
    <property type="entry name" value="CBS-domain pair"/>
    <property type="match status" value="1"/>
</dbReference>
<dbReference type="PANTHER" id="PTHR43080">
    <property type="entry name" value="CBS DOMAIN-CONTAINING PROTEIN CBSX3, MITOCHONDRIAL"/>
    <property type="match status" value="1"/>
</dbReference>
<gene>
    <name evidence="3" type="ORF">METZ01_LOCUS340267</name>
</gene>
<evidence type="ECO:0000313" key="3">
    <source>
        <dbReference type="EMBL" id="SVC87413.1"/>
    </source>
</evidence>